<dbReference type="Proteomes" id="UP000053676">
    <property type="component" value="Unassembled WGS sequence"/>
</dbReference>
<reference evidence="2" key="1">
    <citation type="journal article" date="2014" name="Nat. Genet.">
        <title>Genome of the human hookworm Necator americanus.</title>
        <authorList>
            <person name="Tang Y.T."/>
            <person name="Gao X."/>
            <person name="Rosa B.A."/>
            <person name="Abubucker S."/>
            <person name="Hallsworth-Pepin K."/>
            <person name="Martin J."/>
            <person name="Tyagi R."/>
            <person name="Heizer E."/>
            <person name="Zhang X."/>
            <person name="Bhonagiri-Palsikar V."/>
            <person name="Minx P."/>
            <person name="Warren W.C."/>
            <person name="Wang Q."/>
            <person name="Zhan B."/>
            <person name="Hotez P.J."/>
            <person name="Sternberg P.W."/>
            <person name="Dougall A."/>
            <person name="Gaze S.T."/>
            <person name="Mulvenna J."/>
            <person name="Sotillo J."/>
            <person name="Ranganathan S."/>
            <person name="Rabelo E.M."/>
            <person name="Wilson R.K."/>
            <person name="Felgner P.L."/>
            <person name="Bethony J."/>
            <person name="Hawdon J.M."/>
            <person name="Gasser R.B."/>
            <person name="Loukas A."/>
            <person name="Mitreva M."/>
        </authorList>
    </citation>
    <scope>NUCLEOTIDE SEQUENCE [LARGE SCALE GENOMIC DNA]</scope>
</reference>
<gene>
    <name evidence="1" type="ORF">NECAME_10099</name>
</gene>
<dbReference type="EMBL" id="KI659696">
    <property type="protein sequence ID" value="ETN78839.1"/>
    <property type="molecule type" value="Genomic_DNA"/>
</dbReference>
<evidence type="ECO:0000313" key="1">
    <source>
        <dbReference type="EMBL" id="ETN78839.1"/>
    </source>
</evidence>
<accession>W2TB77</accession>
<keyword evidence="1" id="KW-0687">Ribonucleoprotein</keyword>
<evidence type="ECO:0000313" key="2">
    <source>
        <dbReference type="Proteomes" id="UP000053676"/>
    </source>
</evidence>
<keyword evidence="1" id="KW-0689">Ribosomal protein</keyword>
<dbReference type="GO" id="GO:0005840">
    <property type="term" value="C:ribosome"/>
    <property type="evidence" value="ECO:0007669"/>
    <property type="project" value="UniProtKB-KW"/>
</dbReference>
<keyword evidence="2" id="KW-1185">Reference proteome</keyword>
<dbReference type="KEGG" id="nai:NECAME_10099"/>
<name>W2TB77_NECAM</name>
<dbReference type="AlphaFoldDB" id="W2TB77"/>
<organism evidence="1 2">
    <name type="scientific">Necator americanus</name>
    <name type="common">Human hookworm</name>
    <dbReference type="NCBI Taxonomy" id="51031"/>
    <lineage>
        <taxon>Eukaryota</taxon>
        <taxon>Metazoa</taxon>
        <taxon>Ecdysozoa</taxon>
        <taxon>Nematoda</taxon>
        <taxon>Chromadorea</taxon>
        <taxon>Rhabditida</taxon>
        <taxon>Rhabditina</taxon>
        <taxon>Rhabditomorpha</taxon>
        <taxon>Strongyloidea</taxon>
        <taxon>Ancylostomatidae</taxon>
        <taxon>Bunostominae</taxon>
        <taxon>Necator</taxon>
    </lineage>
</organism>
<sequence>MPQAHGHGHVTGREYCAFARGYCTSGTGQGKVLRKDHDLVEKKKMQRRPVCDLSTATDIKIKYVKKRSQFLAVFAKEIKGNYGITLFKAEE</sequence>
<protein>
    <submittedName>
        <fullName evidence="1">30S ribosomal protein S9P domain protein</fullName>
    </submittedName>
</protein>
<proteinExistence type="predicted"/>